<organism evidence="2 3">
    <name type="scientific">Candidatus Spechtbacteria bacterium RIFCSPLOWO2_02_FULL_38_8</name>
    <dbReference type="NCBI Taxonomy" id="1802164"/>
    <lineage>
        <taxon>Bacteria</taxon>
        <taxon>Candidatus Spechtiibacteriota</taxon>
    </lineage>
</organism>
<name>A0A1G2HG77_9BACT</name>
<accession>A0A1G2HG77</accession>
<feature type="transmembrane region" description="Helical" evidence="1">
    <location>
        <begin position="12"/>
        <end position="39"/>
    </location>
</feature>
<comment type="caution">
    <text evidence="2">The sequence shown here is derived from an EMBL/GenBank/DDBJ whole genome shotgun (WGS) entry which is preliminary data.</text>
</comment>
<dbReference type="STRING" id="1802164.A3H51_02170"/>
<keyword evidence="1" id="KW-0812">Transmembrane</keyword>
<dbReference type="AlphaFoldDB" id="A0A1G2HG77"/>
<proteinExistence type="predicted"/>
<evidence type="ECO:0000313" key="3">
    <source>
        <dbReference type="Proteomes" id="UP000178509"/>
    </source>
</evidence>
<dbReference type="EMBL" id="MHOJ01000047">
    <property type="protein sequence ID" value="OGZ61270.1"/>
    <property type="molecule type" value="Genomic_DNA"/>
</dbReference>
<evidence type="ECO:0000313" key="2">
    <source>
        <dbReference type="EMBL" id="OGZ61270.1"/>
    </source>
</evidence>
<feature type="transmembrane region" description="Helical" evidence="1">
    <location>
        <begin position="54"/>
        <end position="73"/>
    </location>
</feature>
<keyword evidence="1" id="KW-1133">Transmembrane helix</keyword>
<keyword evidence="1" id="KW-0472">Membrane</keyword>
<dbReference type="Proteomes" id="UP000178509">
    <property type="component" value="Unassembled WGS sequence"/>
</dbReference>
<sequence length="79" mass="8970">MKFLKFIVKVVAYCLVMPVIFVFSAIFFVPLIAFLAAVVTVDANADGKDFLKKFIYWFTLPLTNLFRVAKMVSEIVDNA</sequence>
<protein>
    <submittedName>
        <fullName evidence="2">Uncharacterized protein</fullName>
    </submittedName>
</protein>
<evidence type="ECO:0000256" key="1">
    <source>
        <dbReference type="SAM" id="Phobius"/>
    </source>
</evidence>
<reference evidence="2 3" key="1">
    <citation type="journal article" date="2016" name="Nat. Commun.">
        <title>Thousands of microbial genomes shed light on interconnected biogeochemical processes in an aquifer system.</title>
        <authorList>
            <person name="Anantharaman K."/>
            <person name="Brown C.T."/>
            <person name="Hug L.A."/>
            <person name="Sharon I."/>
            <person name="Castelle C.J."/>
            <person name="Probst A.J."/>
            <person name="Thomas B.C."/>
            <person name="Singh A."/>
            <person name="Wilkins M.J."/>
            <person name="Karaoz U."/>
            <person name="Brodie E.L."/>
            <person name="Williams K.H."/>
            <person name="Hubbard S.S."/>
            <person name="Banfield J.F."/>
        </authorList>
    </citation>
    <scope>NUCLEOTIDE SEQUENCE [LARGE SCALE GENOMIC DNA]</scope>
</reference>
<gene>
    <name evidence="2" type="ORF">A3H51_02170</name>
</gene>